<dbReference type="EMBL" id="JAEAOA010001104">
    <property type="protein sequence ID" value="KAK3602677.1"/>
    <property type="molecule type" value="Genomic_DNA"/>
</dbReference>
<reference evidence="2" key="1">
    <citation type="journal article" date="2021" name="Genome Biol. Evol.">
        <title>A High-Quality Reference Genome for a Parasitic Bivalve with Doubly Uniparental Inheritance (Bivalvia: Unionida).</title>
        <authorList>
            <person name="Smith C.H."/>
        </authorList>
    </citation>
    <scope>NUCLEOTIDE SEQUENCE</scope>
    <source>
        <strain evidence="2">CHS0354</strain>
    </source>
</reference>
<dbReference type="InterPro" id="IPR050870">
    <property type="entry name" value="FAST_kinase"/>
</dbReference>
<dbReference type="GO" id="GO:0044528">
    <property type="term" value="P:regulation of mitochondrial mRNA stability"/>
    <property type="evidence" value="ECO:0007669"/>
    <property type="project" value="InterPro"/>
</dbReference>
<evidence type="ECO:0000313" key="2">
    <source>
        <dbReference type="EMBL" id="KAK3602677.1"/>
    </source>
</evidence>
<gene>
    <name evidence="2" type="ORF">CHS0354_017877</name>
</gene>
<dbReference type="GO" id="GO:0005759">
    <property type="term" value="C:mitochondrial matrix"/>
    <property type="evidence" value="ECO:0007669"/>
    <property type="project" value="TreeGrafter"/>
</dbReference>
<protein>
    <recommendedName>
        <fullName evidence="1">FAST kinase leucine-rich domain-containing protein</fullName>
    </recommendedName>
</protein>
<dbReference type="PANTHER" id="PTHR21228:SF40">
    <property type="entry name" value="LD45607P"/>
    <property type="match status" value="1"/>
</dbReference>
<dbReference type="InterPro" id="IPR010622">
    <property type="entry name" value="FAST_Leu-rich"/>
</dbReference>
<evidence type="ECO:0000313" key="3">
    <source>
        <dbReference type="Proteomes" id="UP001195483"/>
    </source>
</evidence>
<dbReference type="Proteomes" id="UP001195483">
    <property type="component" value="Unassembled WGS sequence"/>
</dbReference>
<accession>A0AAE0T2M8</accession>
<sequence>MAAFHSGHVLSRASMHLRNRFRVFTPLLSQITCKSIDKSVDMKSILTQSTTIIQDQNDIQEMPVIVRMMDHSVFPFIKNTGKMEPKIFTEDDKTFKADLQKCISIEEVFKKLEVPSDKVTGYSAAVALLQICKLKHCKAESKDLDSFISKAVMNELYHTVSKEISRLSNDIIISLAGCYLNSDTFQTNCVLKINKEIEKRIGDSAFEILELSQLSVAFASFNHAVAIQMVANVWVDIGNRSSEIDHTNIAQLYKVLPSGKQFNYLINLLEKQFAQSFWKLQGNEIVGILAHMIRLQSSGRNLTFIRKWINIHIHNVSQDEFIQIVSAFIHFKYYDEYFIRALERFVQAKADMLDRDLLSLIMEYFCSHKHLSTLVMDKAMKHFVKHGHSYSPLQLYAILKPFGYLNYLPKDSYEFLKKVEQVIREKFYEIDCPDLVEILTSFVFVGRIPVNFARFIFCQSFFGKIKDISNESQRKKTEQFLELLQMGYRYESNVSFPLDYHFPEIRHSQKVFDVPPYSHAVVRKSLNDLVGIGMYRETSLIHNWPSNRNLDFMVWVNNSGEFVYPEKYTNDDNITRLIILVVSPDYCCVNTGHLLGEPATYVRWVKKLNYKVIIIQLDSQYRFINISPERNIYEYLKRELGKYTNF</sequence>
<dbReference type="AlphaFoldDB" id="A0AAE0T2M8"/>
<organism evidence="2 3">
    <name type="scientific">Potamilus streckersoni</name>
    <dbReference type="NCBI Taxonomy" id="2493646"/>
    <lineage>
        <taxon>Eukaryota</taxon>
        <taxon>Metazoa</taxon>
        <taxon>Spiralia</taxon>
        <taxon>Lophotrochozoa</taxon>
        <taxon>Mollusca</taxon>
        <taxon>Bivalvia</taxon>
        <taxon>Autobranchia</taxon>
        <taxon>Heteroconchia</taxon>
        <taxon>Palaeoheterodonta</taxon>
        <taxon>Unionida</taxon>
        <taxon>Unionoidea</taxon>
        <taxon>Unionidae</taxon>
        <taxon>Ambleminae</taxon>
        <taxon>Lampsilini</taxon>
        <taxon>Potamilus</taxon>
    </lineage>
</organism>
<dbReference type="GO" id="GO:0003723">
    <property type="term" value="F:RNA binding"/>
    <property type="evidence" value="ECO:0007669"/>
    <property type="project" value="TreeGrafter"/>
</dbReference>
<dbReference type="GO" id="GO:0035770">
    <property type="term" value="C:ribonucleoprotein granule"/>
    <property type="evidence" value="ECO:0007669"/>
    <property type="project" value="TreeGrafter"/>
</dbReference>
<evidence type="ECO:0000259" key="1">
    <source>
        <dbReference type="Pfam" id="PF06743"/>
    </source>
</evidence>
<comment type="caution">
    <text evidence="2">The sequence shown here is derived from an EMBL/GenBank/DDBJ whole genome shotgun (WGS) entry which is preliminary data.</text>
</comment>
<dbReference type="PANTHER" id="PTHR21228">
    <property type="entry name" value="FAST LEU-RICH DOMAIN-CONTAINING"/>
    <property type="match status" value="1"/>
</dbReference>
<feature type="domain" description="FAST kinase leucine-rich" evidence="1">
    <location>
        <begin position="395"/>
        <end position="465"/>
    </location>
</feature>
<reference evidence="2" key="3">
    <citation type="submission" date="2023-05" db="EMBL/GenBank/DDBJ databases">
        <authorList>
            <person name="Smith C.H."/>
        </authorList>
    </citation>
    <scope>NUCLEOTIDE SEQUENCE</scope>
    <source>
        <strain evidence="2">CHS0354</strain>
        <tissue evidence="2">Mantle</tissue>
    </source>
</reference>
<dbReference type="Pfam" id="PF06743">
    <property type="entry name" value="FAST_1"/>
    <property type="match status" value="1"/>
</dbReference>
<name>A0AAE0T2M8_9BIVA</name>
<reference evidence="2" key="2">
    <citation type="journal article" date="2021" name="Genome Biol. Evol.">
        <title>Developing a high-quality reference genome for a parasitic bivalve with doubly uniparental inheritance (Bivalvia: Unionida).</title>
        <authorList>
            <person name="Smith C.H."/>
        </authorList>
    </citation>
    <scope>NUCLEOTIDE SEQUENCE</scope>
    <source>
        <strain evidence="2">CHS0354</strain>
        <tissue evidence="2">Mantle</tissue>
    </source>
</reference>
<keyword evidence="3" id="KW-1185">Reference proteome</keyword>
<dbReference type="GO" id="GO:0000963">
    <property type="term" value="P:mitochondrial RNA processing"/>
    <property type="evidence" value="ECO:0007669"/>
    <property type="project" value="TreeGrafter"/>
</dbReference>
<proteinExistence type="predicted"/>